<dbReference type="InterPro" id="IPR039361">
    <property type="entry name" value="Cyclin"/>
</dbReference>
<dbReference type="InterPro" id="IPR013763">
    <property type="entry name" value="Cyclin-like_dom"/>
</dbReference>
<evidence type="ECO:0000313" key="6">
    <source>
        <dbReference type="EMBL" id="KAJ8047641.1"/>
    </source>
</evidence>
<comment type="caution">
    <text evidence="6">The sequence shown here is derived from an EMBL/GenBank/DDBJ whole genome shotgun (WGS) entry which is preliminary data.</text>
</comment>
<dbReference type="InterPro" id="IPR004367">
    <property type="entry name" value="Cyclin_C-dom"/>
</dbReference>
<dbReference type="InterPro" id="IPR006671">
    <property type="entry name" value="Cyclin_N"/>
</dbReference>
<dbReference type="SUPFAM" id="SSF47954">
    <property type="entry name" value="Cyclin-like"/>
    <property type="match status" value="2"/>
</dbReference>
<dbReference type="OrthoDB" id="6272950at2759"/>
<accession>A0A9Q1HJR0</accession>
<evidence type="ECO:0000259" key="4">
    <source>
        <dbReference type="SMART" id="SM00385"/>
    </source>
</evidence>
<dbReference type="InterPro" id="IPR036915">
    <property type="entry name" value="Cyclin-like_sf"/>
</dbReference>
<dbReference type="Proteomes" id="UP001152320">
    <property type="component" value="Chromosome 2"/>
</dbReference>
<reference evidence="6" key="1">
    <citation type="submission" date="2021-10" db="EMBL/GenBank/DDBJ databases">
        <title>Tropical sea cucumber genome reveals ecological adaptation and Cuvierian tubules defense mechanism.</title>
        <authorList>
            <person name="Chen T."/>
        </authorList>
    </citation>
    <scope>NUCLEOTIDE SEQUENCE</scope>
    <source>
        <strain evidence="6">Nanhai2018</strain>
        <tissue evidence="6">Muscle</tissue>
    </source>
</reference>
<comment type="similarity">
    <text evidence="2">Belongs to the cyclin family.</text>
</comment>
<sequence>MFARRFANHGLRRKDKMFKKYDVQKATTKFSGKNVCNQEDPQKSRFPLPKENNRRDCPEVLSQLPPTGRPEVGKSHRDLEAVLPIHLPACDEPQLMDSDEIEETEDATYARDIHNYLKTVESKCCPRPDFLGKTIKDENRKVLVAWLKEVQVFLGIHQETYHLAITIVDNIVDKVDIQLHEYQLLGLLGIYIAAKFLERYVPDIETLVYLTSYTYSYNLFTSKEKVILKELDYDLNLPTSSWFLSYYTSDEGSRNVKDLAKSLLDLYLLDSASVSQISPSLRAASALSVAYQIHGKRSHPQELLRRCGHDESSLGLAEERLINLVKNSKSQVSEREATGAWPWGNG</sequence>
<evidence type="ECO:0000259" key="5">
    <source>
        <dbReference type="SMART" id="SM01332"/>
    </source>
</evidence>
<dbReference type="Gene3D" id="1.10.472.10">
    <property type="entry name" value="Cyclin-like"/>
    <property type="match status" value="2"/>
</dbReference>
<evidence type="ECO:0000313" key="7">
    <source>
        <dbReference type="Proteomes" id="UP001152320"/>
    </source>
</evidence>
<evidence type="ECO:0000256" key="3">
    <source>
        <dbReference type="SAM" id="MobiDB-lite"/>
    </source>
</evidence>
<feature type="domain" description="Cyclin C-terminal" evidence="5">
    <location>
        <begin position="238"/>
        <end position="338"/>
    </location>
</feature>
<organism evidence="6 7">
    <name type="scientific">Holothuria leucospilota</name>
    <name type="common">Black long sea cucumber</name>
    <name type="synonym">Mertensiothuria leucospilota</name>
    <dbReference type="NCBI Taxonomy" id="206669"/>
    <lineage>
        <taxon>Eukaryota</taxon>
        <taxon>Metazoa</taxon>
        <taxon>Echinodermata</taxon>
        <taxon>Eleutherozoa</taxon>
        <taxon>Echinozoa</taxon>
        <taxon>Holothuroidea</taxon>
        <taxon>Aspidochirotacea</taxon>
        <taxon>Aspidochirotida</taxon>
        <taxon>Holothuriidae</taxon>
        <taxon>Holothuria</taxon>
    </lineage>
</organism>
<dbReference type="Pfam" id="PF00134">
    <property type="entry name" value="Cyclin_N"/>
    <property type="match status" value="1"/>
</dbReference>
<evidence type="ECO:0000256" key="1">
    <source>
        <dbReference type="ARBA" id="ARBA00023127"/>
    </source>
</evidence>
<dbReference type="SMART" id="SM01332">
    <property type="entry name" value="Cyclin_C"/>
    <property type="match status" value="1"/>
</dbReference>
<name>A0A9Q1HJR0_HOLLE</name>
<dbReference type="SMART" id="SM00385">
    <property type="entry name" value="CYCLIN"/>
    <property type="match status" value="2"/>
</dbReference>
<keyword evidence="7" id="KW-1185">Reference proteome</keyword>
<feature type="region of interest" description="Disordered" evidence="3">
    <location>
        <begin position="33"/>
        <end position="74"/>
    </location>
</feature>
<feature type="domain" description="Cyclin-like" evidence="4">
    <location>
        <begin position="145"/>
        <end position="229"/>
    </location>
</feature>
<dbReference type="AlphaFoldDB" id="A0A9Q1HJR0"/>
<evidence type="ECO:0000256" key="2">
    <source>
        <dbReference type="RuleBase" id="RU000383"/>
    </source>
</evidence>
<dbReference type="PANTHER" id="PTHR10177">
    <property type="entry name" value="CYCLINS"/>
    <property type="match status" value="1"/>
</dbReference>
<proteinExistence type="inferred from homology"/>
<protein>
    <submittedName>
        <fullName evidence="6">G2/mitotic-specific cyclin-A</fullName>
    </submittedName>
</protein>
<keyword evidence="1 2" id="KW-0195">Cyclin</keyword>
<dbReference type="Pfam" id="PF02984">
    <property type="entry name" value="Cyclin_C"/>
    <property type="match status" value="1"/>
</dbReference>
<feature type="domain" description="Cyclin-like" evidence="4">
    <location>
        <begin position="241"/>
        <end position="323"/>
    </location>
</feature>
<dbReference type="EMBL" id="JAIZAY010000002">
    <property type="protein sequence ID" value="KAJ8047641.1"/>
    <property type="molecule type" value="Genomic_DNA"/>
</dbReference>
<gene>
    <name evidence="6" type="ORF">HOLleu_06688</name>
</gene>